<name>A0A388KD87_CHABU</name>
<organism evidence="3 4">
    <name type="scientific">Chara braunii</name>
    <name type="common">Braun's stonewort</name>
    <dbReference type="NCBI Taxonomy" id="69332"/>
    <lineage>
        <taxon>Eukaryota</taxon>
        <taxon>Viridiplantae</taxon>
        <taxon>Streptophyta</taxon>
        <taxon>Charophyceae</taxon>
        <taxon>Charales</taxon>
        <taxon>Characeae</taxon>
        <taxon>Chara</taxon>
    </lineage>
</organism>
<evidence type="ECO:0000313" key="4">
    <source>
        <dbReference type="Proteomes" id="UP000265515"/>
    </source>
</evidence>
<keyword evidence="4" id="KW-1185">Reference proteome</keyword>
<dbReference type="Pfam" id="PF04937">
    <property type="entry name" value="DUF659"/>
    <property type="match status" value="1"/>
</dbReference>
<feature type="domain" description="DUF659" evidence="2">
    <location>
        <begin position="291"/>
        <end position="441"/>
    </location>
</feature>
<dbReference type="SUPFAM" id="SSF53098">
    <property type="entry name" value="Ribonuclease H-like"/>
    <property type="match status" value="1"/>
</dbReference>
<dbReference type="InterPro" id="IPR007021">
    <property type="entry name" value="DUF659"/>
</dbReference>
<proteinExistence type="predicted"/>
<dbReference type="OrthoDB" id="2438421at2759"/>
<accession>A0A388KD87</accession>
<dbReference type="Gramene" id="GBG68009">
    <property type="protein sequence ID" value="GBG68009"/>
    <property type="gene ID" value="CBR_g1129"/>
</dbReference>
<evidence type="ECO:0000256" key="1">
    <source>
        <dbReference type="SAM" id="MobiDB-lite"/>
    </source>
</evidence>
<dbReference type="AlphaFoldDB" id="A0A388KD87"/>
<gene>
    <name evidence="3" type="ORF">CBR_g1129</name>
</gene>
<comment type="caution">
    <text evidence="3">The sequence shown here is derived from an EMBL/GenBank/DDBJ whole genome shotgun (WGS) entry which is preliminary data.</text>
</comment>
<feature type="compositionally biased region" description="Polar residues" evidence="1">
    <location>
        <begin position="11"/>
        <end position="27"/>
    </location>
</feature>
<evidence type="ECO:0000313" key="3">
    <source>
        <dbReference type="EMBL" id="GBG68009.1"/>
    </source>
</evidence>
<dbReference type="Proteomes" id="UP000265515">
    <property type="component" value="Unassembled WGS sequence"/>
</dbReference>
<sequence length="620" mass="68366">MSHPNGKAAADSSNTAKQGHNTKTFNSPFKVDPAIDGKRDDPVWHFIAGGRYLYGSTAAGRKSGHRCLCRLCGCSICGGAKAAKEHFSKSEKFRCEAATAAVWHTIWSKDMAKCPKDFISAIEALQILPNGHPKFQWPPLRFPEDSAVPVPGAGAAEVPIPVSDSSPTLLPATTGAAAADPPILTGSLDPLYRTRGIAVAQSAAPASPGGLLDVGILGGRATRGRDQGTYRQQVVTSYYSDPLEHVWHLQIMRFIVKSGMTFNCVKLESFKRMFTMVIPPGVPGAPMPKLPTYHPVRTTLLDELDAEVQKCVRPLIDTAREHGCTIMTDIRGQTMCNYLVGTELGAAYVATDVMHGKKGATALATSWLKRVKSMDVDLSDITAFVTDSTGVNVATTEVFQKDESVKHIFWIPCVAHVMDLNLEDNGGIDWVAARIAQARLVTRFFKRHGHAREVLEVFSKKTLLLPAKTRFGTNVIMMQRLVDLRGDLTQLVGDDRWRETVWSTNKIRKDAAEVTACIGFRPWWEDFIALFKMLEPIMDMLRLVDNDTRHISKILRRYEVMIASCLSACRGIDREEQDAILEVFDRRRIMFRTPAHTTAMLLDPDVGANTLARVSALGFC</sequence>
<feature type="region of interest" description="Disordered" evidence="1">
    <location>
        <begin position="1"/>
        <end position="31"/>
    </location>
</feature>
<reference evidence="3 4" key="1">
    <citation type="journal article" date="2018" name="Cell">
        <title>The Chara Genome: Secondary Complexity and Implications for Plant Terrestrialization.</title>
        <authorList>
            <person name="Nishiyama T."/>
            <person name="Sakayama H."/>
            <person name="Vries J.D."/>
            <person name="Buschmann H."/>
            <person name="Saint-Marcoux D."/>
            <person name="Ullrich K.K."/>
            <person name="Haas F.B."/>
            <person name="Vanderstraeten L."/>
            <person name="Becker D."/>
            <person name="Lang D."/>
            <person name="Vosolsobe S."/>
            <person name="Rombauts S."/>
            <person name="Wilhelmsson P.K.I."/>
            <person name="Janitza P."/>
            <person name="Kern R."/>
            <person name="Heyl A."/>
            <person name="Rumpler F."/>
            <person name="Villalobos L.I.A.C."/>
            <person name="Clay J.M."/>
            <person name="Skokan R."/>
            <person name="Toyoda A."/>
            <person name="Suzuki Y."/>
            <person name="Kagoshima H."/>
            <person name="Schijlen E."/>
            <person name="Tajeshwar N."/>
            <person name="Catarino B."/>
            <person name="Hetherington A.J."/>
            <person name="Saltykova A."/>
            <person name="Bonnot C."/>
            <person name="Breuninger H."/>
            <person name="Symeonidi A."/>
            <person name="Radhakrishnan G.V."/>
            <person name="Van Nieuwerburgh F."/>
            <person name="Deforce D."/>
            <person name="Chang C."/>
            <person name="Karol K.G."/>
            <person name="Hedrich R."/>
            <person name="Ulvskov P."/>
            <person name="Glockner G."/>
            <person name="Delwiche C.F."/>
            <person name="Petrasek J."/>
            <person name="Van de Peer Y."/>
            <person name="Friml J."/>
            <person name="Beilby M."/>
            <person name="Dolan L."/>
            <person name="Kohara Y."/>
            <person name="Sugano S."/>
            <person name="Fujiyama A."/>
            <person name="Delaux P.-M."/>
            <person name="Quint M."/>
            <person name="TheiBen G."/>
            <person name="Hagemann M."/>
            <person name="Harholt J."/>
            <person name="Dunand C."/>
            <person name="Zachgo S."/>
            <person name="Langdale J."/>
            <person name="Maumus F."/>
            <person name="Straeten D.V.D."/>
            <person name="Gould S.B."/>
            <person name="Rensing S.A."/>
        </authorList>
    </citation>
    <scope>NUCLEOTIDE SEQUENCE [LARGE SCALE GENOMIC DNA]</scope>
    <source>
        <strain evidence="3 4">S276</strain>
    </source>
</reference>
<dbReference type="PANTHER" id="PTHR32166">
    <property type="entry name" value="OSJNBA0013A04.12 PROTEIN"/>
    <property type="match status" value="1"/>
</dbReference>
<protein>
    <recommendedName>
        <fullName evidence="2">DUF659 domain-containing protein</fullName>
    </recommendedName>
</protein>
<dbReference type="EMBL" id="BFEA01000095">
    <property type="protein sequence ID" value="GBG68009.1"/>
    <property type="molecule type" value="Genomic_DNA"/>
</dbReference>
<dbReference type="InterPro" id="IPR012337">
    <property type="entry name" value="RNaseH-like_sf"/>
</dbReference>
<dbReference type="PANTHER" id="PTHR32166:SF123">
    <property type="entry name" value="BED-TYPE DOMAIN-CONTAINING PROTEIN"/>
    <property type="match status" value="1"/>
</dbReference>
<evidence type="ECO:0000259" key="2">
    <source>
        <dbReference type="Pfam" id="PF04937"/>
    </source>
</evidence>